<feature type="domain" description="Dynein heavy chain coiled coil stalk" evidence="15">
    <location>
        <begin position="48"/>
        <end position="352"/>
    </location>
</feature>
<protein>
    <recommendedName>
        <fullName evidence="19">Dynein heavy chain</fullName>
    </recommendedName>
</protein>
<keyword evidence="3" id="KW-0493">Microtubule</keyword>
<evidence type="ECO:0008006" key="19">
    <source>
        <dbReference type="Google" id="ProtNLM"/>
    </source>
</evidence>
<keyword evidence="11" id="KW-0206">Cytoskeleton</keyword>
<keyword evidence="18" id="KW-1185">Reference proteome</keyword>
<evidence type="ECO:0000313" key="17">
    <source>
        <dbReference type="EMBL" id="KAK2187819.1"/>
    </source>
</evidence>
<evidence type="ECO:0000259" key="15">
    <source>
        <dbReference type="Pfam" id="PF12777"/>
    </source>
</evidence>
<evidence type="ECO:0000256" key="11">
    <source>
        <dbReference type="ARBA" id="ARBA00023212"/>
    </source>
</evidence>
<dbReference type="PANTHER" id="PTHR22878">
    <property type="entry name" value="DYNEIN HEAVY CHAIN 6, AXONEMAL-LIKE-RELATED"/>
    <property type="match status" value="1"/>
</dbReference>
<dbReference type="GO" id="GO:0005930">
    <property type="term" value="C:axoneme"/>
    <property type="evidence" value="ECO:0007669"/>
    <property type="project" value="UniProtKB-SubCell"/>
</dbReference>
<evidence type="ECO:0000256" key="4">
    <source>
        <dbReference type="ARBA" id="ARBA00022737"/>
    </source>
</evidence>
<keyword evidence="4" id="KW-0677">Repeat</keyword>
<dbReference type="InterPro" id="IPR004273">
    <property type="entry name" value="Dynein_heavy_D6_P-loop"/>
</dbReference>
<evidence type="ECO:0000256" key="8">
    <source>
        <dbReference type="ARBA" id="ARBA00023054"/>
    </source>
</evidence>
<evidence type="ECO:0000256" key="10">
    <source>
        <dbReference type="ARBA" id="ARBA00023175"/>
    </source>
</evidence>
<gene>
    <name evidence="17" type="ORF">NP493_153g03014</name>
</gene>
<evidence type="ECO:0000256" key="6">
    <source>
        <dbReference type="ARBA" id="ARBA00022840"/>
    </source>
</evidence>
<name>A0AAD9UFW2_RIDPI</name>
<keyword evidence="8" id="KW-0175">Coiled coil</keyword>
<evidence type="ECO:0000256" key="12">
    <source>
        <dbReference type="ARBA" id="ARBA00023273"/>
    </source>
</evidence>
<dbReference type="EMBL" id="JAODUO010000153">
    <property type="protein sequence ID" value="KAK2187819.1"/>
    <property type="molecule type" value="Genomic_DNA"/>
</dbReference>
<keyword evidence="9" id="KW-0969">Cilium</keyword>
<sequence>MQLELVTLGPRIEEKAVDTEVLLKQLEKDQEAVDQVREIVLSEEAVMKRETEIVQEYADDTEVLLKQLEKDQEAVDQVREIVLSEEAVMKRETEIVQEYADACQADLASVIPSLHAAITSLDSLDKADISEIRVYAHPPALVIMVMAAVCVLLEEKTSWPTAKQVLGDPQFLKKLVGLDKNAVPERVYTKLKRYTRHPDFTPEKVGQVSVACKSMCQWVLALENYHEVYKMAKPKQRKVKEAKEALAMAQSHLAHKQMSLAKIQAHFEMLQQQYVDSVNQRESLKEHKALTALRLERASILIEALSNEKVRWEEAVRLLDFKLKGLVGNTLVSAGMVAYVGPFTSGYRQELAADWLARCHEKAIPISDDYEFVRNLVDANQILRWNNEGLPNDSNSTQNAIIMKKARKWPLLIDPQCQASQWIQQMEGQQLKCVNASDTNYLHSIERAIRIGEAVLLQEVTEDLDPSLKPILLQNTFVKGGHTLIKIGDTEIEYNSNFRLYLATSLSNPHYLPAICIQVTLINFTVTFNALQEQLLSSVVKQEQPQLENDRSHLLQLIANDQMVLRDLEDKSLSLLQKSQGHILDDHVLVETLQASKGMSEEMHERVQNSRLTEQKLSAARKKYLPVATRGAVLYFGLADLATVDVMYQFSLTWFYEMFSSCIDLVQSPHSKVSSRHSSFSHSSSGRPAPGRMKASEATQGEDLTVQLDKMISRLTTSIYKIVSVALFAHHQLMFSFMLCTSIMRSNAYVTSSQVPVDGATGNDTISQLEWHLFLQGHIMAGMLDDDTCKQHDGRCSMKERPGVVPLWDGWHRAVGGSVALCCWGIGGIVPLGDGWHCAIVGDAGWHRAVGGWVASCHWGMGGIVPLWDGWHHAVGGWVALCHWGMHGIVPLGDGLHHAVGGMGAIVLLGDGWHCAVECQNLEAKFDSFSHLCPSIVNTPNQWTTLAQSHDPYHLMVTKYTPTQEEDASRYAVVFPWQQLTSIQRLILVHILCPSTLTAAIRHFVFDHMGASFLSSGTADLQEMYEESSAKTPFIFILSPGSDPAAQLLRFAKELRGSTLHLDIISLGRGQGPRAEELILKAQILKGRWIFLQNCHLAASWMPRLQAIVDSFNKPDSDVDPQFRLWLSSKPDPSFPVSILQMGLKVGSPMFQLFSTIVP</sequence>
<dbReference type="AlphaFoldDB" id="A0AAD9UFW2"/>
<feature type="domain" description="Dynein heavy chain region D6 P-loop" evidence="14">
    <location>
        <begin position="1030"/>
        <end position="1146"/>
    </location>
</feature>
<dbReference type="FunFam" id="1.20.920.20:FF:000001">
    <property type="entry name" value="dynein heavy chain 2, axonemal"/>
    <property type="match status" value="1"/>
</dbReference>
<evidence type="ECO:0000259" key="16">
    <source>
        <dbReference type="Pfam" id="PF12781"/>
    </source>
</evidence>
<evidence type="ECO:0000256" key="1">
    <source>
        <dbReference type="ARBA" id="ARBA00004430"/>
    </source>
</evidence>
<dbReference type="Pfam" id="PF12781">
    <property type="entry name" value="AAA_9"/>
    <property type="match status" value="1"/>
</dbReference>
<evidence type="ECO:0000313" key="18">
    <source>
        <dbReference type="Proteomes" id="UP001209878"/>
    </source>
</evidence>
<dbReference type="GO" id="GO:0030286">
    <property type="term" value="C:dynein complex"/>
    <property type="evidence" value="ECO:0007669"/>
    <property type="project" value="UniProtKB-KW"/>
</dbReference>
<evidence type="ECO:0000256" key="3">
    <source>
        <dbReference type="ARBA" id="ARBA00022701"/>
    </source>
</evidence>
<feature type="domain" description="Dynein heavy chain ATP-binding dynein motor region" evidence="16">
    <location>
        <begin position="384"/>
        <end position="602"/>
    </location>
</feature>
<dbReference type="FunFam" id="3.40.50.300:FF:000320">
    <property type="entry name" value="Dynein, axonemal, heavy chain 5"/>
    <property type="match status" value="1"/>
</dbReference>
<dbReference type="GO" id="GO:0005874">
    <property type="term" value="C:microtubule"/>
    <property type="evidence" value="ECO:0007669"/>
    <property type="project" value="UniProtKB-KW"/>
</dbReference>
<accession>A0AAD9UFW2</accession>
<evidence type="ECO:0000256" key="2">
    <source>
        <dbReference type="ARBA" id="ARBA00022490"/>
    </source>
</evidence>
<dbReference type="GO" id="GO:0008569">
    <property type="term" value="F:minus-end-directed microtubule motor activity"/>
    <property type="evidence" value="ECO:0007669"/>
    <property type="project" value="InterPro"/>
</dbReference>
<dbReference type="FunFam" id="3.40.50.300:FF:000049">
    <property type="entry name" value="Dynein, axonemal, heavy chain 5"/>
    <property type="match status" value="1"/>
</dbReference>
<keyword evidence="12" id="KW-0966">Cell projection</keyword>
<proteinExistence type="predicted"/>
<dbReference type="GO" id="GO:0007018">
    <property type="term" value="P:microtubule-based movement"/>
    <property type="evidence" value="ECO:0007669"/>
    <property type="project" value="InterPro"/>
</dbReference>
<dbReference type="InterPro" id="IPR035706">
    <property type="entry name" value="AAA_9"/>
</dbReference>
<dbReference type="InterPro" id="IPR024743">
    <property type="entry name" value="Dynein_HC_stalk"/>
</dbReference>
<evidence type="ECO:0000259" key="14">
    <source>
        <dbReference type="Pfam" id="PF03028"/>
    </source>
</evidence>
<evidence type="ECO:0000256" key="9">
    <source>
        <dbReference type="ARBA" id="ARBA00023069"/>
    </source>
</evidence>
<dbReference type="GO" id="GO:0005524">
    <property type="term" value="F:ATP binding"/>
    <property type="evidence" value="ECO:0007669"/>
    <property type="project" value="UniProtKB-KW"/>
</dbReference>
<organism evidence="17 18">
    <name type="scientific">Ridgeia piscesae</name>
    <name type="common">Tubeworm</name>
    <dbReference type="NCBI Taxonomy" id="27915"/>
    <lineage>
        <taxon>Eukaryota</taxon>
        <taxon>Metazoa</taxon>
        <taxon>Spiralia</taxon>
        <taxon>Lophotrochozoa</taxon>
        <taxon>Annelida</taxon>
        <taxon>Polychaeta</taxon>
        <taxon>Sedentaria</taxon>
        <taxon>Canalipalpata</taxon>
        <taxon>Sabellida</taxon>
        <taxon>Siboglinidae</taxon>
        <taxon>Ridgeia</taxon>
    </lineage>
</organism>
<dbReference type="GO" id="GO:0045505">
    <property type="term" value="F:dynein intermediate chain binding"/>
    <property type="evidence" value="ECO:0007669"/>
    <property type="project" value="InterPro"/>
</dbReference>
<feature type="compositionally biased region" description="Low complexity" evidence="13">
    <location>
        <begin position="676"/>
        <end position="685"/>
    </location>
</feature>
<keyword evidence="2" id="KW-0963">Cytoplasm</keyword>
<dbReference type="Gene3D" id="6.10.140.1060">
    <property type="match status" value="1"/>
</dbReference>
<dbReference type="Pfam" id="PF03028">
    <property type="entry name" value="Dynein_heavy"/>
    <property type="match status" value="1"/>
</dbReference>
<dbReference type="GO" id="GO:0051959">
    <property type="term" value="F:dynein light intermediate chain binding"/>
    <property type="evidence" value="ECO:0007669"/>
    <property type="project" value="InterPro"/>
</dbReference>
<dbReference type="Proteomes" id="UP001209878">
    <property type="component" value="Unassembled WGS sequence"/>
</dbReference>
<evidence type="ECO:0000256" key="7">
    <source>
        <dbReference type="ARBA" id="ARBA00023017"/>
    </source>
</evidence>
<dbReference type="InterPro" id="IPR026983">
    <property type="entry name" value="DHC"/>
</dbReference>
<dbReference type="PANTHER" id="PTHR22878:SF69">
    <property type="entry name" value="DYNEIN HEAVY CHAIN"/>
    <property type="match status" value="1"/>
</dbReference>
<evidence type="ECO:0000256" key="5">
    <source>
        <dbReference type="ARBA" id="ARBA00022741"/>
    </source>
</evidence>
<keyword evidence="6" id="KW-0067">ATP-binding</keyword>
<dbReference type="Gene3D" id="1.10.8.1220">
    <property type="match status" value="1"/>
</dbReference>
<reference evidence="17" key="1">
    <citation type="journal article" date="2023" name="Mol. Biol. Evol.">
        <title>Third-Generation Sequencing Reveals the Adaptive Role of the Epigenome in Three Deep-Sea Polychaetes.</title>
        <authorList>
            <person name="Perez M."/>
            <person name="Aroh O."/>
            <person name="Sun Y."/>
            <person name="Lan Y."/>
            <person name="Juniper S.K."/>
            <person name="Young C.R."/>
            <person name="Angers B."/>
            <person name="Qian P.Y."/>
        </authorList>
    </citation>
    <scope>NUCLEOTIDE SEQUENCE</scope>
    <source>
        <strain evidence="17">R07B-5</strain>
    </source>
</reference>
<feature type="region of interest" description="Disordered" evidence="13">
    <location>
        <begin position="676"/>
        <end position="699"/>
    </location>
</feature>
<keyword evidence="7" id="KW-0243">Dynein</keyword>
<keyword evidence="10" id="KW-0505">Motor protein</keyword>
<keyword evidence="5" id="KW-0547">Nucleotide-binding</keyword>
<comment type="caution">
    <text evidence="17">The sequence shown here is derived from an EMBL/GenBank/DDBJ whole genome shotgun (WGS) entry which is preliminary data.</text>
</comment>
<dbReference type="Pfam" id="PF12777">
    <property type="entry name" value="MT"/>
    <property type="match status" value="1"/>
</dbReference>
<dbReference type="Gene3D" id="3.40.50.300">
    <property type="entry name" value="P-loop containing nucleotide triphosphate hydrolases"/>
    <property type="match status" value="2"/>
</dbReference>
<comment type="subcellular location">
    <subcellularLocation>
        <location evidence="1">Cytoplasm</location>
        <location evidence="1">Cytoskeleton</location>
        <location evidence="1">Cilium axoneme</location>
    </subcellularLocation>
</comment>
<dbReference type="Gene3D" id="1.20.920.20">
    <property type="match status" value="1"/>
</dbReference>
<evidence type="ECO:0000256" key="13">
    <source>
        <dbReference type="SAM" id="MobiDB-lite"/>
    </source>
</evidence>
<dbReference type="InterPro" id="IPR027417">
    <property type="entry name" value="P-loop_NTPase"/>
</dbReference>